<sequence>MDADTLFVMGLVLAALSIPASVSAYSEGRRPVAGLVSMAVSVGMMVYASRWRPGGYALADIPEVFFGVVARMIP</sequence>
<reference evidence="1" key="1">
    <citation type="submission" date="2020-02" db="EMBL/GenBank/DDBJ databases">
        <title>Delineation of the pyrene-degrading pathway in Roseobacter clade bacteria by genomic analysis.</title>
        <authorList>
            <person name="Zhou H."/>
            <person name="Wang H."/>
        </authorList>
    </citation>
    <scope>NUCLEOTIDE SEQUENCE</scope>
    <source>
        <strain evidence="1">PrR005</strain>
    </source>
</reference>
<dbReference type="AlphaFoldDB" id="A0A6B2NQ09"/>
<accession>A0A6B2NQ09</accession>
<protein>
    <recommendedName>
        <fullName evidence="2">50S ribosomal protein L35</fullName>
    </recommendedName>
</protein>
<evidence type="ECO:0000313" key="1">
    <source>
        <dbReference type="EMBL" id="NDW45458.1"/>
    </source>
</evidence>
<organism evidence="1">
    <name type="scientific">Ruegeria sp. PrR005</name>
    <dbReference type="NCBI Taxonomy" id="2706882"/>
    <lineage>
        <taxon>Bacteria</taxon>
        <taxon>Pseudomonadati</taxon>
        <taxon>Pseudomonadota</taxon>
        <taxon>Alphaproteobacteria</taxon>
        <taxon>Rhodobacterales</taxon>
        <taxon>Roseobacteraceae</taxon>
        <taxon>Ruegeria</taxon>
    </lineage>
</organism>
<evidence type="ECO:0008006" key="2">
    <source>
        <dbReference type="Google" id="ProtNLM"/>
    </source>
</evidence>
<gene>
    <name evidence="1" type="ORF">G0P99_10845</name>
</gene>
<proteinExistence type="predicted"/>
<dbReference type="EMBL" id="JAAGOX010000014">
    <property type="protein sequence ID" value="NDW45458.1"/>
    <property type="molecule type" value="Genomic_DNA"/>
</dbReference>
<name>A0A6B2NQ09_9RHOB</name>
<comment type="caution">
    <text evidence="1">The sequence shown here is derived from an EMBL/GenBank/DDBJ whole genome shotgun (WGS) entry which is preliminary data.</text>
</comment>
<dbReference type="RefSeq" id="WP_164129655.1">
    <property type="nucleotide sequence ID" value="NZ_JAAGOX010000014.1"/>
</dbReference>